<dbReference type="Proteomes" id="UP000316988">
    <property type="component" value="Unassembled WGS sequence"/>
</dbReference>
<dbReference type="RefSeq" id="WP_143911026.1">
    <property type="nucleotide sequence ID" value="NZ_VLNT01000001.1"/>
</dbReference>
<dbReference type="AlphaFoldDB" id="A0A554SP88"/>
<keyword evidence="1" id="KW-1133">Transmembrane helix</keyword>
<dbReference type="OrthoDB" id="3745795at2"/>
<accession>A0A554SP88</accession>
<keyword evidence="3" id="KW-1185">Reference proteome</keyword>
<reference evidence="2 3" key="1">
    <citation type="submission" date="2019-07" db="EMBL/GenBank/DDBJ databases">
        <authorList>
            <person name="Zhao L.H."/>
        </authorList>
    </citation>
    <scope>NUCLEOTIDE SEQUENCE [LARGE SCALE GENOMIC DNA]</scope>
    <source>
        <strain evidence="2 3">Co35</strain>
    </source>
</reference>
<protein>
    <submittedName>
        <fullName evidence="2">Uncharacterized protein</fullName>
    </submittedName>
</protein>
<dbReference type="EMBL" id="VLNT01000001">
    <property type="protein sequence ID" value="TSD68079.1"/>
    <property type="molecule type" value="Genomic_DNA"/>
</dbReference>
<name>A0A554SP88_9ACTN</name>
<proteinExistence type="predicted"/>
<feature type="transmembrane region" description="Helical" evidence="1">
    <location>
        <begin position="7"/>
        <end position="29"/>
    </location>
</feature>
<gene>
    <name evidence="2" type="ORF">FNM00_00340</name>
</gene>
<evidence type="ECO:0000256" key="1">
    <source>
        <dbReference type="SAM" id="Phobius"/>
    </source>
</evidence>
<feature type="transmembrane region" description="Helical" evidence="1">
    <location>
        <begin position="141"/>
        <end position="159"/>
    </location>
</feature>
<keyword evidence="1" id="KW-0812">Transmembrane</keyword>
<sequence length="165" mass="17619">MRSRWWYVVAALVAAVGWIVAVAFTAGTWDELRGSTVIPSGQPFDAQGHDVAVLTDLPQPGRDIACEAVGPGEERTEISSDSIVDVTVTTDGTRWHLIALMEDGRADMTVECTPGDELSDSASYGYALVNDLDGRDLMGSLIAWVSLTAGIVLAAVTAWRRRAAP</sequence>
<evidence type="ECO:0000313" key="2">
    <source>
        <dbReference type="EMBL" id="TSD68079.1"/>
    </source>
</evidence>
<organism evidence="2 3">
    <name type="scientific">Aeromicrobium piscarium</name>
    <dbReference type="NCBI Taxonomy" id="2590901"/>
    <lineage>
        <taxon>Bacteria</taxon>
        <taxon>Bacillati</taxon>
        <taxon>Actinomycetota</taxon>
        <taxon>Actinomycetes</taxon>
        <taxon>Propionibacteriales</taxon>
        <taxon>Nocardioidaceae</taxon>
        <taxon>Aeromicrobium</taxon>
    </lineage>
</organism>
<comment type="caution">
    <text evidence="2">The sequence shown here is derived from an EMBL/GenBank/DDBJ whole genome shotgun (WGS) entry which is preliminary data.</text>
</comment>
<evidence type="ECO:0000313" key="3">
    <source>
        <dbReference type="Proteomes" id="UP000316988"/>
    </source>
</evidence>
<keyword evidence="1" id="KW-0472">Membrane</keyword>